<name>A0A0P1GDY5_9RHOB</name>
<dbReference type="AlphaFoldDB" id="A0A0P1GDY5"/>
<dbReference type="EMBL" id="CYSD01000037">
    <property type="protein sequence ID" value="CUH79980.1"/>
    <property type="molecule type" value="Genomic_DNA"/>
</dbReference>
<sequence length="151" mass="16877">MVAISGSITAKQISESVLDPVSLALTHGVFGDFERAFHLPQSLRSPLGPLHLKGRSDLRDLFVALRNQFRFLGVTLFDQRCVSADFRNTLNIDAACEARLVYAGTQLQPPFPTRLRFRMTGQDWQIIYCDFSAWPQAGLPADFVPKNSPPK</sequence>
<evidence type="ECO:0000313" key="1">
    <source>
        <dbReference type="EMBL" id="CUH79980.1"/>
    </source>
</evidence>
<proteinExistence type="predicted"/>
<organism evidence="1 2">
    <name type="scientific">Tritonibacter multivorans</name>
    <dbReference type="NCBI Taxonomy" id="928856"/>
    <lineage>
        <taxon>Bacteria</taxon>
        <taxon>Pseudomonadati</taxon>
        <taxon>Pseudomonadota</taxon>
        <taxon>Alphaproteobacteria</taxon>
        <taxon>Rhodobacterales</taxon>
        <taxon>Paracoccaceae</taxon>
        <taxon>Tritonibacter</taxon>
    </lineage>
</organism>
<gene>
    <name evidence="1" type="ORF">TRM7557_02681</name>
</gene>
<dbReference type="Proteomes" id="UP000052022">
    <property type="component" value="Unassembled WGS sequence"/>
</dbReference>
<evidence type="ECO:0000313" key="2">
    <source>
        <dbReference type="Proteomes" id="UP000052022"/>
    </source>
</evidence>
<accession>A0A0P1GDY5</accession>
<evidence type="ECO:0008006" key="3">
    <source>
        <dbReference type="Google" id="ProtNLM"/>
    </source>
</evidence>
<reference evidence="1 2" key="1">
    <citation type="submission" date="2015-09" db="EMBL/GenBank/DDBJ databases">
        <authorList>
            <consortium name="Swine Surveillance"/>
        </authorList>
    </citation>
    <scope>NUCLEOTIDE SEQUENCE [LARGE SCALE GENOMIC DNA]</scope>
    <source>
        <strain evidence="1 2">CECT 7557</strain>
    </source>
</reference>
<protein>
    <recommendedName>
        <fullName evidence="3">SnoaL-like domain-containing protein</fullName>
    </recommendedName>
</protein>
<keyword evidence="2" id="KW-1185">Reference proteome</keyword>